<dbReference type="PANTHER" id="PTHR37049">
    <property type="entry name" value="PEPTIDASE S41 FAMILY PROTEIN"/>
    <property type="match status" value="1"/>
</dbReference>
<dbReference type="PANTHER" id="PTHR37049:SF4">
    <property type="entry name" value="RHODANESE DOMAIN-CONTAINING PROTEIN"/>
    <property type="match status" value="1"/>
</dbReference>
<gene>
    <name evidence="4" type="ORF">AAL_07973</name>
</gene>
<dbReference type="InterPro" id="IPR056186">
    <property type="entry name" value="PDZ_CPAF-rel"/>
</dbReference>
<evidence type="ECO:0000313" key="5">
    <source>
        <dbReference type="Proteomes" id="UP000078544"/>
    </source>
</evidence>
<keyword evidence="2" id="KW-0732">Signal</keyword>
<evidence type="ECO:0000313" key="4">
    <source>
        <dbReference type="EMBL" id="KZZ88772.1"/>
    </source>
</evidence>
<reference evidence="4 5" key="1">
    <citation type="journal article" date="2016" name="Genome Biol. Evol.">
        <title>Divergent and convergent evolution of fungal pathogenicity.</title>
        <authorList>
            <person name="Shang Y."/>
            <person name="Xiao G."/>
            <person name="Zheng P."/>
            <person name="Cen K."/>
            <person name="Zhan S."/>
            <person name="Wang C."/>
        </authorList>
    </citation>
    <scope>NUCLEOTIDE SEQUENCE [LARGE SCALE GENOMIC DNA]</scope>
    <source>
        <strain evidence="4 5">RCEF 2490</strain>
    </source>
</reference>
<dbReference type="AlphaFoldDB" id="A0A167WF96"/>
<accession>A0A167WF96</accession>
<keyword evidence="5" id="KW-1185">Reference proteome</keyword>
<dbReference type="Proteomes" id="UP000078544">
    <property type="component" value="Unassembled WGS sequence"/>
</dbReference>
<dbReference type="InterPro" id="IPR029045">
    <property type="entry name" value="ClpP/crotonase-like_dom_sf"/>
</dbReference>
<feature type="signal peptide" evidence="2">
    <location>
        <begin position="1"/>
        <end position="18"/>
    </location>
</feature>
<dbReference type="STRING" id="1081109.A0A167WF96"/>
<evidence type="ECO:0000256" key="1">
    <source>
        <dbReference type="SAM" id="MobiDB-lite"/>
    </source>
</evidence>
<proteinExistence type="predicted"/>
<dbReference type="EMBL" id="AZGY01000028">
    <property type="protein sequence ID" value="KZZ88772.1"/>
    <property type="molecule type" value="Genomic_DNA"/>
</dbReference>
<evidence type="ECO:0000256" key="2">
    <source>
        <dbReference type="SAM" id="SignalP"/>
    </source>
</evidence>
<organism evidence="4 5">
    <name type="scientific">Moelleriella libera RCEF 2490</name>
    <dbReference type="NCBI Taxonomy" id="1081109"/>
    <lineage>
        <taxon>Eukaryota</taxon>
        <taxon>Fungi</taxon>
        <taxon>Dikarya</taxon>
        <taxon>Ascomycota</taxon>
        <taxon>Pezizomycotina</taxon>
        <taxon>Sordariomycetes</taxon>
        <taxon>Hypocreomycetidae</taxon>
        <taxon>Hypocreales</taxon>
        <taxon>Clavicipitaceae</taxon>
        <taxon>Moelleriella</taxon>
    </lineage>
</organism>
<comment type="caution">
    <text evidence="4">The sequence shown here is derived from an EMBL/GenBank/DDBJ whole genome shotgun (WGS) entry which is preliminary data.</text>
</comment>
<protein>
    <submittedName>
        <fullName evidence="4">Peptidase S41</fullName>
    </submittedName>
</protein>
<feature type="compositionally biased region" description="Low complexity" evidence="1">
    <location>
        <begin position="690"/>
        <end position="701"/>
    </location>
</feature>
<feature type="chain" id="PRO_5007893912" evidence="2">
    <location>
        <begin position="19"/>
        <end position="730"/>
    </location>
</feature>
<sequence length="730" mass="79898">MKTLYWHLLLAAAPGLFARSSDYDPLKACEYVEAALRAGTRADLEIDSIDIDGQHAQDCLLSLPFDASRAKEFVKQSRKYLQYHSTLEILKDPPKSYQSTAIDILAGLDKIESTLFKSQYEFDSAISNLTNSANDGHLVLSLCSLNIFRFFLEPMPLVSVSEDGVRIPEIYFLSDAQLLQTQKSSVSPVELINGRNALAYLQDIANQRRSQDPDARWNQLFASKASTINDASDGGGAFVDNFSAWPGTNSTTVQFSNGSRVEIRTWAKLSQLTFQSSPQDLFNISCLPERKRQNEPRGWASEEWEDDIRPPATASPQGYPKSFDRDPYNQVLGFELDKETAVMLIPSFETSGPLIPDNQSAVFAEKATSIVNEAVSLGHAKLIIDVSGNGGGNIVRAFDLFKLFFPNKFPYSATRFRRHTAINLAAKALGSLNASAAAYQGGIGYRAQVKPDQEGDFASLSDFLGNDTQYGTRVSSLFANFNYTTLSGVGEPIRGFGTQVRKLNQTQPFKPENIIIIGDGHCASTCTTFVNLMTNIGGVRTVAFGGRPRKGPMQIMGGVRGAQSASFDLIAENVRDVYQLLQESGGKLLSKEEQRLANDTMPLPIRGFPLKLLGGNVNFRNAYQQNDTELPLQFEYQAADCRLFYTLRNIFDPASTWTDAKKAIWGGAKCVDDSTGAKGSRVYQDKLENSGSSGRSGSGSRVEGADSSATQRSVCGLFLGLALVTTVAFS</sequence>
<dbReference type="Gene3D" id="3.90.226.10">
    <property type="entry name" value="2-enoyl-CoA Hydratase, Chain A, domain 1"/>
    <property type="match status" value="1"/>
</dbReference>
<dbReference type="SUPFAM" id="SSF52096">
    <property type="entry name" value="ClpP/crotonase"/>
    <property type="match status" value="1"/>
</dbReference>
<dbReference type="OrthoDB" id="4949256at2759"/>
<evidence type="ECO:0000259" key="3">
    <source>
        <dbReference type="Pfam" id="PF23658"/>
    </source>
</evidence>
<feature type="domain" description="CPAF-like PDZ" evidence="3">
    <location>
        <begin position="151"/>
        <end position="271"/>
    </location>
</feature>
<dbReference type="Pfam" id="PF23658">
    <property type="entry name" value="PDZ_CPAF_rel"/>
    <property type="match status" value="1"/>
</dbReference>
<name>A0A167WF96_9HYPO</name>
<feature type="region of interest" description="Disordered" evidence="1">
    <location>
        <begin position="292"/>
        <end position="321"/>
    </location>
</feature>
<feature type="region of interest" description="Disordered" evidence="1">
    <location>
        <begin position="685"/>
        <end position="705"/>
    </location>
</feature>
<dbReference type="InterPro" id="IPR052766">
    <property type="entry name" value="S41A_metabolite_peptidase"/>
</dbReference>